<evidence type="ECO:0000256" key="2">
    <source>
        <dbReference type="ARBA" id="ARBA00005954"/>
    </source>
</evidence>
<feature type="compositionally biased region" description="Basic and acidic residues" evidence="8">
    <location>
        <begin position="103"/>
        <end position="145"/>
    </location>
</feature>
<keyword evidence="6" id="KW-0508">mRNA splicing</keyword>
<dbReference type="GO" id="GO:0008380">
    <property type="term" value="P:RNA splicing"/>
    <property type="evidence" value="ECO:0007669"/>
    <property type="project" value="UniProtKB-KW"/>
</dbReference>
<evidence type="ECO:0000256" key="3">
    <source>
        <dbReference type="ARBA" id="ARBA00020641"/>
    </source>
</evidence>
<dbReference type="InterPro" id="IPR013170">
    <property type="entry name" value="mRNA_splic_Cwf21_dom"/>
</dbReference>
<keyword evidence="7" id="KW-0539">Nucleus</keyword>
<feature type="domain" description="CWF21" evidence="9">
    <location>
        <begin position="68"/>
        <end position="113"/>
    </location>
</feature>
<gene>
    <name evidence="10" type="ORF">CLIB1423_02S09758</name>
</gene>
<comment type="caution">
    <text evidence="10">The sequence shown here is derived from an EMBL/GenBank/DDBJ whole genome shotgun (WGS) entry which is preliminary data.</text>
</comment>
<dbReference type="OrthoDB" id="10267305at2759"/>
<dbReference type="PANTHER" id="PTHR36562:SF5">
    <property type="entry name" value="SERINE_ARGININE REPETITIVE MATRIX 2"/>
    <property type="match status" value="1"/>
</dbReference>
<dbReference type="Gene3D" id="6.10.140.420">
    <property type="match status" value="1"/>
</dbReference>
<proteinExistence type="inferred from homology"/>
<organism evidence="10 11">
    <name type="scientific">[Candida] railenensis</name>
    <dbReference type="NCBI Taxonomy" id="45579"/>
    <lineage>
        <taxon>Eukaryota</taxon>
        <taxon>Fungi</taxon>
        <taxon>Dikarya</taxon>
        <taxon>Ascomycota</taxon>
        <taxon>Saccharomycotina</taxon>
        <taxon>Pichiomycetes</taxon>
        <taxon>Debaryomycetaceae</taxon>
        <taxon>Kurtzmaniella</taxon>
    </lineage>
</organism>
<evidence type="ECO:0000313" key="10">
    <source>
        <dbReference type="EMBL" id="CAH2350989.1"/>
    </source>
</evidence>
<name>A0A9P0QM19_9ASCO</name>
<evidence type="ECO:0000256" key="5">
    <source>
        <dbReference type="ARBA" id="ARBA00022728"/>
    </source>
</evidence>
<evidence type="ECO:0000259" key="9">
    <source>
        <dbReference type="SMART" id="SM01115"/>
    </source>
</evidence>
<dbReference type="Pfam" id="PF08312">
    <property type="entry name" value="cwf21"/>
    <property type="match status" value="1"/>
</dbReference>
<evidence type="ECO:0000256" key="7">
    <source>
        <dbReference type="ARBA" id="ARBA00023242"/>
    </source>
</evidence>
<evidence type="ECO:0000256" key="1">
    <source>
        <dbReference type="ARBA" id="ARBA00004123"/>
    </source>
</evidence>
<comment type="subcellular location">
    <subcellularLocation>
        <location evidence="1">Nucleus</location>
    </subcellularLocation>
</comment>
<dbReference type="EMBL" id="CAKXYY010000002">
    <property type="protein sequence ID" value="CAH2350989.1"/>
    <property type="molecule type" value="Genomic_DNA"/>
</dbReference>
<dbReference type="PANTHER" id="PTHR36562">
    <property type="entry name" value="SERINE/ARGININE REPETITIVE MATRIX 2"/>
    <property type="match status" value="1"/>
</dbReference>
<keyword evidence="4" id="KW-0507">mRNA processing</keyword>
<accession>A0A9P0QM19</accession>
<dbReference type="SMART" id="SM01115">
    <property type="entry name" value="cwf21"/>
    <property type="match status" value="1"/>
</dbReference>
<dbReference type="CDD" id="cd21372">
    <property type="entry name" value="cwf21_CWC21-like"/>
    <property type="match status" value="1"/>
</dbReference>
<evidence type="ECO:0000256" key="8">
    <source>
        <dbReference type="SAM" id="MobiDB-lite"/>
    </source>
</evidence>
<feature type="compositionally biased region" description="Polar residues" evidence="8">
    <location>
        <begin position="11"/>
        <end position="26"/>
    </location>
</feature>
<protein>
    <recommendedName>
        <fullName evidence="3">Pre-mRNA-splicing factor CWC21</fullName>
    </recommendedName>
</protein>
<comment type="similarity">
    <text evidence="2">Belongs to the CWC21 family.</text>
</comment>
<keyword evidence="5" id="KW-0747">Spliceosome</keyword>
<evidence type="ECO:0000313" key="11">
    <source>
        <dbReference type="Proteomes" id="UP000837801"/>
    </source>
</evidence>
<reference evidence="10" key="1">
    <citation type="submission" date="2022-03" db="EMBL/GenBank/DDBJ databases">
        <authorList>
            <person name="Legras J.-L."/>
            <person name="Devillers H."/>
            <person name="Grondin C."/>
        </authorList>
    </citation>
    <scope>NUCLEOTIDE SEQUENCE</scope>
    <source>
        <strain evidence="10">CLIB 1423</strain>
    </source>
</reference>
<dbReference type="InterPro" id="IPR051372">
    <property type="entry name" value="CWC21"/>
</dbReference>
<feature type="region of interest" description="Disordered" evidence="8">
    <location>
        <begin position="1"/>
        <end position="33"/>
    </location>
</feature>
<dbReference type="GO" id="GO:0005681">
    <property type="term" value="C:spliceosomal complex"/>
    <property type="evidence" value="ECO:0007669"/>
    <property type="project" value="UniProtKB-KW"/>
</dbReference>
<evidence type="ECO:0000256" key="6">
    <source>
        <dbReference type="ARBA" id="ARBA00023187"/>
    </source>
</evidence>
<dbReference type="GO" id="GO:0006397">
    <property type="term" value="P:mRNA processing"/>
    <property type="evidence" value="ECO:0007669"/>
    <property type="project" value="UniProtKB-KW"/>
</dbReference>
<keyword evidence="11" id="KW-1185">Reference proteome</keyword>
<feature type="region of interest" description="Disordered" evidence="8">
    <location>
        <begin position="103"/>
        <end position="167"/>
    </location>
</feature>
<dbReference type="Proteomes" id="UP000837801">
    <property type="component" value="Unassembled WGS sequence"/>
</dbReference>
<sequence>MSYNGIGLQTPRGSGTSGYVQRNSASVEDGKYQDNARGRIYKTRQLQIQQDEISKANQQPIEQDVNIKEHNMKRDVELKCMELRDLLEDQNVEEELIAKKVEDLRNRLSSSKREKSPIRQTERGDSNFKDKTSDKIEKESKHDEVANNESKSGLTYRSRYSERVSRS</sequence>
<evidence type="ECO:0000256" key="4">
    <source>
        <dbReference type="ARBA" id="ARBA00022664"/>
    </source>
</evidence>
<dbReference type="AlphaFoldDB" id="A0A9P0QM19"/>